<dbReference type="GO" id="GO:0008270">
    <property type="term" value="F:zinc ion binding"/>
    <property type="evidence" value="ECO:0007669"/>
    <property type="project" value="InterPro"/>
</dbReference>
<protein>
    <submittedName>
        <fullName evidence="3">Carbonic anhydrase</fullName>
    </submittedName>
</protein>
<dbReference type="GO" id="GO:0004089">
    <property type="term" value="F:carbonate dehydratase activity"/>
    <property type="evidence" value="ECO:0007669"/>
    <property type="project" value="InterPro"/>
</dbReference>
<dbReference type="SUPFAM" id="SSF53056">
    <property type="entry name" value="beta-carbonic anhydrase, cab"/>
    <property type="match status" value="1"/>
</dbReference>
<keyword evidence="2" id="KW-0479">Metal-binding</keyword>
<dbReference type="OrthoDB" id="9792260at2"/>
<organism evidence="3 4">
    <name type="scientific">Clostridium acidisoli DSM 12555</name>
    <dbReference type="NCBI Taxonomy" id="1121291"/>
    <lineage>
        <taxon>Bacteria</taxon>
        <taxon>Bacillati</taxon>
        <taxon>Bacillota</taxon>
        <taxon>Clostridia</taxon>
        <taxon>Eubacteriales</taxon>
        <taxon>Clostridiaceae</taxon>
        <taxon>Clostridium</taxon>
    </lineage>
</organism>
<evidence type="ECO:0000313" key="3">
    <source>
        <dbReference type="EMBL" id="SMC20068.1"/>
    </source>
</evidence>
<feature type="binding site" evidence="2">
    <location>
        <position position="50"/>
    </location>
    <ligand>
        <name>Zn(2+)</name>
        <dbReference type="ChEBI" id="CHEBI:29105"/>
    </ligand>
</feature>
<dbReference type="EMBL" id="FWXH01000002">
    <property type="protein sequence ID" value="SMC20068.1"/>
    <property type="molecule type" value="Genomic_DNA"/>
</dbReference>
<keyword evidence="2" id="KW-0862">Zinc</keyword>
<dbReference type="STRING" id="1121291.SAMN02745134_01019"/>
<comment type="cofactor">
    <cofactor evidence="2">
        <name>Zn(2+)</name>
        <dbReference type="ChEBI" id="CHEBI:29105"/>
    </cofactor>
    <text evidence="2">Binds 1 zinc ion per subunit.</text>
</comment>
<reference evidence="3 4" key="1">
    <citation type="submission" date="2017-04" db="EMBL/GenBank/DDBJ databases">
        <authorList>
            <person name="Afonso C.L."/>
            <person name="Miller P.J."/>
            <person name="Scott M.A."/>
            <person name="Spackman E."/>
            <person name="Goraichik I."/>
            <person name="Dimitrov K.M."/>
            <person name="Suarez D.L."/>
            <person name="Swayne D.E."/>
        </authorList>
    </citation>
    <scope>NUCLEOTIDE SEQUENCE [LARGE SCALE GENOMIC DNA]</scope>
    <source>
        <strain evidence="3 4">DSM 12555</strain>
    </source>
</reference>
<evidence type="ECO:0000256" key="1">
    <source>
        <dbReference type="ARBA" id="ARBA00006217"/>
    </source>
</evidence>
<sequence length="179" mass="20074">MNKLIKVTYKDDILNKYKNTPISKLLEYHNLNKSCDKVKVPELLIGTCMDNRIQINIPQNFAYVIRTGGGNLHNSDFYVSYALGFGGAKAIAIIVHSDCGMVNLAGRKEAIVNGITKATGWKAIHAEDYFNSFAPICEIGNEVNFAISEVNRLRKLYPSILIAPLLYNVEDNLIYMIEE</sequence>
<dbReference type="RefSeq" id="WP_084114322.1">
    <property type="nucleotide sequence ID" value="NZ_FWXH01000002.1"/>
</dbReference>
<keyword evidence="4" id="KW-1185">Reference proteome</keyword>
<feature type="binding site" evidence="2">
    <location>
        <position position="48"/>
    </location>
    <ligand>
        <name>Zn(2+)</name>
        <dbReference type="ChEBI" id="CHEBI:29105"/>
    </ligand>
</feature>
<dbReference type="InterPro" id="IPR036874">
    <property type="entry name" value="Carbonic_anhydrase_sf"/>
</dbReference>
<comment type="similarity">
    <text evidence="1">Belongs to the beta-class carbonic anhydrase family.</text>
</comment>
<name>A0A1W1X8R6_9CLOT</name>
<feature type="binding site" evidence="2">
    <location>
        <position position="96"/>
    </location>
    <ligand>
        <name>Zn(2+)</name>
        <dbReference type="ChEBI" id="CHEBI:29105"/>
    </ligand>
</feature>
<dbReference type="SMART" id="SM00947">
    <property type="entry name" value="Pro_CA"/>
    <property type="match status" value="1"/>
</dbReference>
<proteinExistence type="inferred from homology"/>
<accession>A0A1W1X8R6</accession>
<evidence type="ECO:0000256" key="2">
    <source>
        <dbReference type="PIRSR" id="PIRSR601765-1"/>
    </source>
</evidence>
<evidence type="ECO:0000313" key="4">
    <source>
        <dbReference type="Proteomes" id="UP000192468"/>
    </source>
</evidence>
<feature type="binding site" evidence="2">
    <location>
        <position position="99"/>
    </location>
    <ligand>
        <name>Zn(2+)</name>
        <dbReference type="ChEBI" id="CHEBI:29105"/>
    </ligand>
</feature>
<dbReference type="Gene3D" id="3.40.1050.10">
    <property type="entry name" value="Carbonic anhydrase"/>
    <property type="match status" value="1"/>
</dbReference>
<dbReference type="AlphaFoldDB" id="A0A1W1X8R6"/>
<gene>
    <name evidence="3" type="ORF">SAMN02745134_01019</name>
</gene>
<dbReference type="InterPro" id="IPR001765">
    <property type="entry name" value="Carbonic_anhydrase"/>
</dbReference>
<dbReference type="Proteomes" id="UP000192468">
    <property type="component" value="Unassembled WGS sequence"/>
</dbReference>